<evidence type="ECO:0000313" key="2">
    <source>
        <dbReference type="Proteomes" id="UP000430519"/>
    </source>
</evidence>
<reference evidence="1 2" key="1">
    <citation type="submission" date="2019-11" db="EMBL/GenBank/DDBJ databases">
        <title>Genome sequence of Deinococcus xianganensis Y35, AI-2 producing algicidal bacterium, isolated from lake water.</title>
        <authorList>
            <person name="Li Y."/>
        </authorList>
    </citation>
    <scope>NUCLEOTIDE SEQUENCE [LARGE SCALE GENOMIC DNA]</scope>
    <source>
        <strain evidence="1 2">Y35</strain>
    </source>
</reference>
<name>A0A6I4YL92_9DEIO</name>
<dbReference type="AlphaFoldDB" id="A0A6I4YL92"/>
<keyword evidence="2" id="KW-1185">Reference proteome</keyword>
<accession>A0A6I4YL92</accession>
<proteinExistence type="predicted"/>
<gene>
    <name evidence="1" type="ORF">GLX28_14125</name>
</gene>
<dbReference type="EMBL" id="WVHK01000058">
    <property type="protein sequence ID" value="MXV20771.1"/>
    <property type="molecule type" value="Genomic_DNA"/>
</dbReference>
<protein>
    <submittedName>
        <fullName evidence="1">Uncharacterized protein</fullName>
    </submittedName>
</protein>
<sequence length="201" mass="22300">MTLFDEPETFQAEAGANRLAGQLALAMAEARRDTKQVPVNLPNGLRVRVIADVDGDRMVLSRPRGGEPSPEEARTVAEAVGWTLHDVRLDNHSGTRYLIVTPSLEAEDPDPPVFAPPGPAAPVTKEEADAHKERVAAFEAEVRAVLLRPGAPWHPTNFTPNMLEARLDALKALKGGELRWELKWHAQRWPEEFRTLVEKEP</sequence>
<organism evidence="1 2">
    <name type="scientific">Deinococcus xianganensis</name>
    <dbReference type="NCBI Taxonomy" id="1507289"/>
    <lineage>
        <taxon>Bacteria</taxon>
        <taxon>Thermotogati</taxon>
        <taxon>Deinococcota</taxon>
        <taxon>Deinococci</taxon>
        <taxon>Deinococcales</taxon>
        <taxon>Deinococcaceae</taxon>
        <taxon>Deinococcus</taxon>
    </lineage>
</organism>
<dbReference type="RefSeq" id="WP_160980538.1">
    <property type="nucleotide sequence ID" value="NZ_WVHK01000058.1"/>
</dbReference>
<evidence type="ECO:0000313" key="1">
    <source>
        <dbReference type="EMBL" id="MXV20771.1"/>
    </source>
</evidence>
<comment type="caution">
    <text evidence="1">The sequence shown here is derived from an EMBL/GenBank/DDBJ whole genome shotgun (WGS) entry which is preliminary data.</text>
</comment>
<dbReference type="Proteomes" id="UP000430519">
    <property type="component" value="Unassembled WGS sequence"/>
</dbReference>